<dbReference type="AlphaFoldDB" id="A0A074XBE2"/>
<dbReference type="EMBL" id="KL584994">
    <property type="protein sequence ID" value="KEQ81039.1"/>
    <property type="molecule type" value="Genomic_DNA"/>
</dbReference>
<accession>A0A074XBE2</accession>
<keyword evidence="1" id="KW-0472">Membrane</keyword>
<evidence type="ECO:0000313" key="2">
    <source>
        <dbReference type="EMBL" id="KEQ81039.1"/>
    </source>
</evidence>
<feature type="transmembrane region" description="Helical" evidence="1">
    <location>
        <begin position="28"/>
        <end position="49"/>
    </location>
</feature>
<protein>
    <submittedName>
        <fullName evidence="2">Uncharacterized protein</fullName>
    </submittedName>
</protein>
<dbReference type="RefSeq" id="XP_029757226.1">
    <property type="nucleotide sequence ID" value="XM_029898634.1"/>
</dbReference>
<keyword evidence="3" id="KW-1185">Reference proteome</keyword>
<evidence type="ECO:0000313" key="3">
    <source>
        <dbReference type="Proteomes" id="UP000030706"/>
    </source>
</evidence>
<gene>
    <name evidence="2" type="ORF">M438DRAFT_101419</name>
</gene>
<proteinExistence type="predicted"/>
<reference evidence="2 3" key="1">
    <citation type="journal article" date="2014" name="BMC Genomics">
        <title>Genome sequencing of four Aureobasidium pullulans varieties: biotechnological potential, stress tolerance, and description of new species.</title>
        <authorList>
            <person name="Gostin Ar C."/>
            <person name="Ohm R.A."/>
            <person name="Kogej T."/>
            <person name="Sonjak S."/>
            <person name="Turk M."/>
            <person name="Zajc J."/>
            <person name="Zalar P."/>
            <person name="Grube M."/>
            <person name="Sun H."/>
            <person name="Han J."/>
            <person name="Sharma A."/>
            <person name="Chiniquy J."/>
            <person name="Ngan C.Y."/>
            <person name="Lipzen A."/>
            <person name="Barry K."/>
            <person name="Grigoriev I.V."/>
            <person name="Gunde-Cimerman N."/>
        </authorList>
    </citation>
    <scope>NUCLEOTIDE SEQUENCE [LARGE SCALE GENOMIC DNA]</scope>
    <source>
        <strain evidence="2 3">EXF-150</strain>
    </source>
</reference>
<dbReference type="GeneID" id="40740940"/>
<keyword evidence="1" id="KW-1133">Transmembrane helix</keyword>
<evidence type="ECO:0000256" key="1">
    <source>
        <dbReference type="SAM" id="Phobius"/>
    </source>
</evidence>
<keyword evidence="1" id="KW-0812">Transmembrane</keyword>
<name>A0A074XBE2_AURPU</name>
<sequence>MNMRETCYWEWEMRMNIWFLFNGDSTIHTIRCIRSLLSTLSIIVLIILTSRSCYPWSRRGAPHTGPLSRSINSHEPLKSHKSIVLSSLLTLILTSHSNLTNPSFSRVYSPLS</sequence>
<dbReference type="HOGENOM" id="CLU_2145372_0_0_1"/>
<dbReference type="Proteomes" id="UP000030706">
    <property type="component" value="Unassembled WGS sequence"/>
</dbReference>
<organism evidence="2 3">
    <name type="scientific">Aureobasidium pullulans EXF-150</name>
    <dbReference type="NCBI Taxonomy" id="1043002"/>
    <lineage>
        <taxon>Eukaryota</taxon>
        <taxon>Fungi</taxon>
        <taxon>Dikarya</taxon>
        <taxon>Ascomycota</taxon>
        <taxon>Pezizomycotina</taxon>
        <taxon>Dothideomycetes</taxon>
        <taxon>Dothideomycetidae</taxon>
        <taxon>Dothideales</taxon>
        <taxon>Saccotheciaceae</taxon>
        <taxon>Aureobasidium</taxon>
    </lineage>
</organism>